<dbReference type="AlphaFoldDB" id="A0A369B719"/>
<dbReference type="Proteomes" id="UP000253034">
    <property type="component" value="Unassembled WGS sequence"/>
</dbReference>
<dbReference type="Gene3D" id="1.10.1200.10">
    <property type="entry name" value="ACP-like"/>
    <property type="match status" value="1"/>
</dbReference>
<evidence type="ECO:0000313" key="1">
    <source>
        <dbReference type="EMBL" id="RCX16327.1"/>
    </source>
</evidence>
<organism evidence="1 2">
    <name type="scientific">Anaerobacterium chartisolvens</name>
    <dbReference type="NCBI Taxonomy" id="1297424"/>
    <lineage>
        <taxon>Bacteria</taxon>
        <taxon>Bacillati</taxon>
        <taxon>Bacillota</taxon>
        <taxon>Clostridia</taxon>
        <taxon>Eubacteriales</taxon>
        <taxon>Oscillospiraceae</taxon>
        <taxon>Anaerobacterium</taxon>
    </lineage>
</organism>
<dbReference type="RefSeq" id="WP_114297880.1">
    <property type="nucleotide sequence ID" value="NZ_QPJT01000011.1"/>
</dbReference>
<comment type="caution">
    <text evidence="1">The sequence shown here is derived from an EMBL/GenBank/DDBJ whole genome shotgun (WGS) entry which is preliminary data.</text>
</comment>
<dbReference type="SUPFAM" id="SSF47336">
    <property type="entry name" value="ACP-like"/>
    <property type="match status" value="1"/>
</dbReference>
<keyword evidence="2" id="KW-1185">Reference proteome</keyword>
<sequence>MSIENDIKKLFVSKFNLTEEILCSGDSIVNEGLISSIEFVRLTIELENLFDLEFEDADFNPANFKNVSTIASLVMKKKEV</sequence>
<accession>A0A369B719</accession>
<name>A0A369B719_9FIRM</name>
<proteinExistence type="predicted"/>
<gene>
    <name evidence="1" type="ORF">DFR58_11172</name>
</gene>
<dbReference type="InterPro" id="IPR036736">
    <property type="entry name" value="ACP-like_sf"/>
</dbReference>
<evidence type="ECO:0000313" key="2">
    <source>
        <dbReference type="Proteomes" id="UP000253034"/>
    </source>
</evidence>
<dbReference type="EMBL" id="QPJT01000011">
    <property type="protein sequence ID" value="RCX16327.1"/>
    <property type="molecule type" value="Genomic_DNA"/>
</dbReference>
<reference evidence="1 2" key="1">
    <citation type="submission" date="2018-07" db="EMBL/GenBank/DDBJ databases">
        <title>Genomic Encyclopedia of Type Strains, Phase IV (KMG-IV): sequencing the most valuable type-strain genomes for metagenomic binning, comparative biology and taxonomic classification.</title>
        <authorList>
            <person name="Goeker M."/>
        </authorList>
    </citation>
    <scope>NUCLEOTIDE SEQUENCE [LARGE SCALE GENOMIC DNA]</scope>
    <source>
        <strain evidence="1 2">DSM 27016</strain>
    </source>
</reference>
<protein>
    <submittedName>
        <fullName evidence="1">Acyl carrier protein</fullName>
    </submittedName>
</protein>